<name>A0A6C0EI95_9ZZZZ</name>
<dbReference type="EMBL" id="MN738860">
    <property type="protein sequence ID" value="QHT28502.1"/>
    <property type="molecule type" value="Genomic_DNA"/>
</dbReference>
<sequence length="174" mass="20691">MDIEFYYVSNRTLDNGLNRNIININPHILHSYEVIKKRNNYWGIFLRDKDEIIGNTMVTYEKEDNIDYLLLVSVYIDDKYRGRNLCKGLIEQTILKNEMRNKTKLIKVVIAGGMPILKCLLSVFKELNYTIKKYKTKIENIQILQNIRPETAIKIEQSNYESDIWQTLFFDKND</sequence>
<evidence type="ECO:0000313" key="1">
    <source>
        <dbReference type="EMBL" id="QHT28502.1"/>
    </source>
</evidence>
<dbReference type="SUPFAM" id="SSF55729">
    <property type="entry name" value="Acyl-CoA N-acyltransferases (Nat)"/>
    <property type="match status" value="1"/>
</dbReference>
<evidence type="ECO:0008006" key="2">
    <source>
        <dbReference type="Google" id="ProtNLM"/>
    </source>
</evidence>
<protein>
    <recommendedName>
        <fullName evidence="2">N-acetyltransferase domain-containing protein</fullName>
    </recommendedName>
</protein>
<reference evidence="1" key="1">
    <citation type="journal article" date="2020" name="Nature">
        <title>Giant virus diversity and host interactions through global metagenomics.</title>
        <authorList>
            <person name="Schulz F."/>
            <person name="Roux S."/>
            <person name="Paez-Espino D."/>
            <person name="Jungbluth S."/>
            <person name="Walsh D.A."/>
            <person name="Denef V.J."/>
            <person name="McMahon K.D."/>
            <person name="Konstantinidis K.T."/>
            <person name="Eloe-Fadrosh E.A."/>
            <person name="Kyrpides N.C."/>
            <person name="Woyke T."/>
        </authorList>
    </citation>
    <scope>NUCLEOTIDE SEQUENCE</scope>
    <source>
        <strain evidence="1">GVMAG-M-3300001348-25</strain>
    </source>
</reference>
<dbReference type="AlphaFoldDB" id="A0A6C0EI95"/>
<dbReference type="Gene3D" id="3.40.630.30">
    <property type="match status" value="1"/>
</dbReference>
<organism evidence="1">
    <name type="scientific">viral metagenome</name>
    <dbReference type="NCBI Taxonomy" id="1070528"/>
    <lineage>
        <taxon>unclassified sequences</taxon>
        <taxon>metagenomes</taxon>
        <taxon>organismal metagenomes</taxon>
    </lineage>
</organism>
<proteinExistence type="predicted"/>
<accession>A0A6C0EI95</accession>
<dbReference type="InterPro" id="IPR016181">
    <property type="entry name" value="Acyl_CoA_acyltransferase"/>
</dbReference>